<evidence type="ECO:0000256" key="3">
    <source>
        <dbReference type="ARBA" id="ARBA00022448"/>
    </source>
</evidence>
<evidence type="ECO:0000256" key="1">
    <source>
        <dbReference type="ARBA" id="ARBA00004325"/>
    </source>
</evidence>
<evidence type="ECO:0000256" key="9">
    <source>
        <dbReference type="ARBA" id="ARBA00023310"/>
    </source>
</evidence>
<keyword evidence="4" id="KW-0138">CF(0)</keyword>
<evidence type="ECO:0000313" key="11">
    <source>
        <dbReference type="EMBL" id="KAF3545298.1"/>
    </source>
</evidence>
<accession>A0ABQ7C1U8</accession>
<proteinExistence type="inferred from homology"/>
<evidence type="ECO:0000256" key="4">
    <source>
        <dbReference type="ARBA" id="ARBA00022547"/>
    </source>
</evidence>
<protein>
    <submittedName>
        <fullName evidence="11">Uncharacterized protein</fullName>
    </submittedName>
</protein>
<dbReference type="PANTHER" id="PTHR12386">
    <property type="entry name" value="ATP SYNTHASE SUBUNIT"/>
    <property type="match status" value="1"/>
</dbReference>
<evidence type="ECO:0000256" key="6">
    <source>
        <dbReference type="ARBA" id="ARBA00023065"/>
    </source>
</evidence>
<evidence type="ECO:0000256" key="10">
    <source>
        <dbReference type="SAM" id="Phobius"/>
    </source>
</evidence>
<feature type="transmembrane region" description="Helical" evidence="10">
    <location>
        <begin position="82"/>
        <end position="106"/>
    </location>
</feature>
<evidence type="ECO:0000313" key="12">
    <source>
        <dbReference type="Proteomes" id="UP000266723"/>
    </source>
</evidence>
<keyword evidence="6" id="KW-0406">Ion transport</keyword>
<keyword evidence="12" id="KW-1185">Reference proteome</keyword>
<evidence type="ECO:0000256" key="5">
    <source>
        <dbReference type="ARBA" id="ARBA00022781"/>
    </source>
</evidence>
<dbReference type="EMBL" id="QGKV02000832">
    <property type="protein sequence ID" value="KAF3545298.1"/>
    <property type="molecule type" value="Genomic_DNA"/>
</dbReference>
<reference evidence="11 12" key="1">
    <citation type="journal article" date="2020" name="BMC Genomics">
        <title>Intraspecific diversification of the crop wild relative Brassica cretica Lam. using demographic model selection.</title>
        <authorList>
            <person name="Kioukis A."/>
            <person name="Michalopoulou V.A."/>
            <person name="Briers L."/>
            <person name="Pirintsos S."/>
            <person name="Studholme D.J."/>
            <person name="Pavlidis P."/>
            <person name="Sarris P.F."/>
        </authorList>
    </citation>
    <scope>NUCLEOTIDE SEQUENCE [LARGE SCALE GENOMIC DNA]</scope>
    <source>
        <strain evidence="12">cv. PFS-1207/04</strain>
    </source>
</reference>
<comment type="caution">
    <text evidence="11">The sequence shown here is derived from an EMBL/GenBank/DDBJ whole genome shotgun (WGS) entry which is preliminary data.</text>
</comment>
<dbReference type="Proteomes" id="UP000266723">
    <property type="component" value="Unassembled WGS sequence"/>
</dbReference>
<evidence type="ECO:0000256" key="7">
    <source>
        <dbReference type="ARBA" id="ARBA00023128"/>
    </source>
</evidence>
<evidence type="ECO:0000256" key="8">
    <source>
        <dbReference type="ARBA" id="ARBA00023136"/>
    </source>
</evidence>
<name>A0ABQ7C1U8_BRACR</name>
<keyword evidence="3" id="KW-0813">Transport</keyword>
<keyword evidence="9" id="KW-0066">ATP synthesis</keyword>
<dbReference type="Pfam" id="PF04718">
    <property type="entry name" value="ATP-synt_G"/>
    <property type="match status" value="1"/>
</dbReference>
<sequence length="194" mass="22640">MASKLIQVQSKACEASKFVAKHGTSYYRQLHEKNKHFIQEPATVDKCQELSKQLLYTRLARSLPSLLPSLCVSQYFVQVSGLYVHVAFNLFTVHLVHAAFLSSIHYYELKRFWAMCISIYVWYLILFYLLFYSIPKRCETFWKELDYAKNLWKNRSDLKVEDAGIAALFGLECFAWYCAGEITGRGFTFTGYYP</sequence>
<evidence type="ECO:0000256" key="2">
    <source>
        <dbReference type="ARBA" id="ARBA00005699"/>
    </source>
</evidence>
<organism evidence="11 12">
    <name type="scientific">Brassica cretica</name>
    <name type="common">Mustard</name>
    <dbReference type="NCBI Taxonomy" id="69181"/>
    <lineage>
        <taxon>Eukaryota</taxon>
        <taxon>Viridiplantae</taxon>
        <taxon>Streptophyta</taxon>
        <taxon>Embryophyta</taxon>
        <taxon>Tracheophyta</taxon>
        <taxon>Spermatophyta</taxon>
        <taxon>Magnoliopsida</taxon>
        <taxon>eudicotyledons</taxon>
        <taxon>Gunneridae</taxon>
        <taxon>Pentapetalae</taxon>
        <taxon>rosids</taxon>
        <taxon>malvids</taxon>
        <taxon>Brassicales</taxon>
        <taxon>Brassicaceae</taxon>
        <taxon>Brassiceae</taxon>
        <taxon>Brassica</taxon>
    </lineage>
</organism>
<dbReference type="InterPro" id="IPR006808">
    <property type="entry name" value="ATP_synth_F0_gsu_mt"/>
</dbReference>
<feature type="transmembrane region" description="Helical" evidence="10">
    <location>
        <begin position="112"/>
        <end position="134"/>
    </location>
</feature>
<comment type="subcellular location">
    <subcellularLocation>
        <location evidence="1">Mitochondrion membrane</location>
    </subcellularLocation>
</comment>
<keyword evidence="7" id="KW-0496">Mitochondrion</keyword>
<keyword evidence="8 10" id="KW-0472">Membrane</keyword>
<keyword evidence="5" id="KW-0375">Hydrogen ion transport</keyword>
<keyword evidence="10" id="KW-1133">Transmembrane helix</keyword>
<comment type="similarity">
    <text evidence="2">Belongs to the ATPase g subunit family.</text>
</comment>
<gene>
    <name evidence="11" type="ORF">DY000_02010270</name>
</gene>
<keyword evidence="10" id="KW-0812">Transmembrane</keyword>